<dbReference type="Pfam" id="PF24096">
    <property type="entry name" value="DUF7379"/>
    <property type="match status" value="1"/>
</dbReference>
<evidence type="ECO:0000259" key="2">
    <source>
        <dbReference type="Pfam" id="PF12770"/>
    </source>
</evidence>
<feature type="region of interest" description="Disordered" evidence="1">
    <location>
        <begin position="1217"/>
        <end position="1239"/>
    </location>
</feature>
<dbReference type="RefSeq" id="WP_252161140.1">
    <property type="nucleotide sequence ID" value="NZ_CP098809.1"/>
</dbReference>
<evidence type="ECO:0000259" key="3">
    <source>
        <dbReference type="Pfam" id="PF24096"/>
    </source>
</evidence>
<evidence type="ECO:0000256" key="1">
    <source>
        <dbReference type="SAM" id="MobiDB-lite"/>
    </source>
</evidence>
<protein>
    <submittedName>
        <fullName evidence="4">CHAT domain-containing protein</fullName>
    </submittedName>
</protein>
<dbReference type="Pfam" id="PF12770">
    <property type="entry name" value="CHAT"/>
    <property type="match status" value="1"/>
</dbReference>
<feature type="compositionally biased region" description="Basic and acidic residues" evidence="1">
    <location>
        <begin position="823"/>
        <end position="838"/>
    </location>
</feature>
<gene>
    <name evidence="4" type="ORF">NE863_34635</name>
</gene>
<dbReference type="InterPro" id="IPR055803">
    <property type="entry name" value="DUF7379"/>
</dbReference>
<geneLocation type="plasmid" evidence="4 5">
    <name>pB</name>
</geneLocation>
<feature type="domain" description="CHAT" evidence="2">
    <location>
        <begin position="1148"/>
        <end position="1449"/>
    </location>
</feature>
<name>A0A9Q9DE19_ENSAD</name>
<dbReference type="InterPro" id="IPR024983">
    <property type="entry name" value="CHAT_dom"/>
</dbReference>
<evidence type="ECO:0000313" key="5">
    <source>
        <dbReference type="Proteomes" id="UP001055460"/>
    </source>
</evidence>
<proteinExistence type="predicted"/>
<dbReference type="Proteomes" id="UP001055460">
    <property type="component" value="Plasmid pB"/>
</dbReference>
<feature type="domain" description="DUF7379" evidence="3">
    <location>
        <begin position="162"/>
        <end position="248"/>
    </location>
</feature>
<keyword evidence="4" id="KW-0614">Plasmid</keyword>
<dbReference type="GO" id="GO:0008374">
    <property type="term" value="F:O-acyltransferase activity"/>
    <property type="evidence" value="ECO:0007669"/>
    <property type="project" value="InterPro"/>
</dbReference>
<evidence type="ECO:0000313" key="4">
    <source>
        <dbReference type="EMBL" id="USJ27562.1"/>
    </source>
</evidence>
<accession>A0A9Q9DE19</accession>
<organism evidence="4 5">
    <name type="scientific">Ensifer adhaerens</name>
    <name type="common">Sinorhizobium morelense</name>
    <dbReference type="NCBI Taxonomy" id="106592"/>
    <lineage>
        <taxon>Bacteria</taxon>
        <taxon>Pseudomonadati</taxon>
        <taxon>Pseudomonadota</taxon>
        <taxon>Alphaproteobacteria</taxon>
        <taxon>Hyphomicrobiales</taxon>
        <taxon>Rhizobiaceae</taxon>
        <taxon>Sinorhizobium/Ensifer group</taxon>
        <taxon>Ensifer</taxon>
    </lineage>
</organism>
<feature type="region of interest" description="Disordered" evidence="1">
    <location>
        <begin position="806"/>
        <end position="838"/>
    </location>
</feature>
<dbReference type="SUPFAM" id="SSF53474">
    <property type="entry name" value="alpha/beta-Hydrolases"/>
    <property type="match status" value="1"/>
</dbReference>
<reference evidence="4" key="1">
    <citation type="submission" date="2022-06" db="EMBL/GenBank/DDBJ databases">
        <title>Physiological and biochemical characterization and genomic elucidation of a strain of the genus Ensifer adhaerens M8 that combines arsenic oxidation and chromium reduction.</title>
        <authorList>
            <person name="Li X."/>
            <person name="Yu c."/>
        </authorList>
    </citation>
    <scope>NUCLEOTIDE SEQUENCE</scope>
    <source>
        <strain evidence="4">M8</strain>
        <plasmid evidence="4">pB</plasmid>
    </source>
</reference>
<dbReference type="Pfam" id="PF02450">
    <property type="entry name" value="LCAT"/>
    <property type="match status" value="1"/>
</dbReference>
<dbReference type="EMBL" id="CP098809">
    <property type="protein sequence ID" value="USJ27562.1"/>
    <property type="molecule type" value="Genomic_DNA"/>
</dbReference>
<dbReference type="GO" id="GO:0006629">
    <property type="term" value="P:lipid metabolic process"/>
    <property type="evidence" value="ECO:0007669"/>
    <property type="project" value="InterPro"/>
</dbReference>
<dbReference type="InterPro" id="IPR029058">
    <property type="entry name" value="AB_hydrolase_fold"/>
</dbReference>
<dbReference type="Gene3D" id="3.40.50.1820">
    <property type="entry name" value="alpha/beta hydrolase"/>
    <property type="match status" value="1"/>
</dbReference>
<sequence length="1765" mass="193080">MRTISVTGRENLYSRPELSPDLGLKVEVKRAVRIDTTRAATQPLKVEIAEGDLVEITLADGAVVWMKPAELDERLGFTTSRSESGRTLQPYVSIEEPSRGPARWAIEGLAVLGVNLPAKGAKAVAAKFEAKVAEKLGLLRWLDPGELEPLAEPLSPHAGAHLLFLHGTASHTRGSFDGLRTRQPAIWAELRRSYGDRILGFEHRTLTESPAKNTLDLLAALPDGAELHIVSHSRGGLVGELLGRAALQDAAGNPRAAFTSSELARCEGELRGELEQLNDLLARKRPKVTRFVRVACPARGTVLIDGRADRWLNLLFNAAKLGMSASVVGREIVEALQDVVIATVKEGTRPETLPGLAAMVPEASALLHILNQPTTLQDDGLVVIAGDCEAEGVLRRISLFFADLYFGTDHDLVVDTASMDGGARRPRLRRVFDRSPDVSHFNYFANARTARAVLDGLAKPELFDQHGPSERNRTQPLESRSAGNRPLVFVLPGISGSHLKLNSDRIWIDLLRLASGGVMKLGIGAAGVSADAPIDRYYGELCDYLRATHDVAPHGYDWRKSIAGTAQGFAAKLMEALRQRNQPIRIVAHSMGGLVARTAFLMNPDLWSAFRERDDARLLMLGTPNGGSYSIPLMLLGRNTLMQWLHRLDLTATCAQHLAIAAAWDGVLQMLPKDATFLRDIDWWKALPPADLPDGFAGGPSAADLRDAGHFIEELAEAPLDPACMAYVAGQADTYCGVRVVDGRILFEMSPEGDGAVLWKLGIPQKDGRPALPTWYTQIEHGDLARRREIFPAILDILSTGTTERLSRMPPAAPRLSRSATRTIDRDAPSAARDEERPPLIHHESLGLEPSDDLLLARAVFGSIAPDGPPRRPPVTVRVLHCDLRRASFPILVGHYVSDTIAGTEKILDKAQGGRIERRRRRGLHPGPIETYDVYLPSEDEGQIPSLIVGLGPVTALTRGNLARTLRRGLLGLADAIEEQQYRPEPFRGRGVSTVLVGSGGGVVAPSDCITALLTALRQANESLGEQGFQELEIVEIDEQRAINAWHLLRRMLSNATETFLLDGGVHSGVGGWRRVGPDTSEREWFVTIEVVGGALDTPDGREEQLRYKVVGSYARVETSIVGLRRRLVDKLIRRLAERRVDDSRYSAGRTLFELLWPRDLKNHSLEDRSIRLVLDDVAAGLPWEMLDDRQADLSDEERLRLLPPAARFKLVRQLGSTETRPPQRRAGPGRRALVIGDPRGDGMAGGFPELNGALREAERVYELLHAAGYQPSLLGRTATALEVQSAILAGSWDIIHIASHGVVDYEIEEPDPASLTGKHMLRQTGIVLGGDPVEIIGPEFFMQLQTIPDLVFVNCCLLGKLEVEPALRRDRPRLAGSVAGQLIEGGVRTVVAAGWEVDDAAAVRFAETFYGSLLEGRTFSTACFEARSATYGFKREDSTWGAYQCYGDADFRLPETYGRALDGEKPIYAAPSEALSELERIVATAEVSGEGAEGDAKWLATVEKAIGDHGWSARGDVQAALGDAYRAFGAMDRAIELYHEAARADEGPVPIRAVEARFELMATRVGETVDPGDVCTAIRSLAELDGLCGETWARQCLLADCHVRLAVRLKHEGRDQALDELEKALVRAAELGSKRKPPRDAPIRGRLLKTRTLRAVRASSKQVAADFARSFQDGMTAAGWLSGEAALLEAIADEKVTPEEMVRILDQVDQRKRDRHVRAVSELARLFEDLLDDDKKFAALRGELAALRQMLDCPPGRKSFDRRG</sequence>
<dbReference type="InterPro" id="IPR003386">
    <property type="entry name" value="LACT/PDAT_acylTrfase"/>
</dbReference>